<dbReference type="PROSITE" id="PS00194">
    <property type="entry name" value="THIOREDOXIN_1"/>
    <property type="match status" value="1"/>
</dbReference>
<dbReference type="PRINTS" id="PR00421">
    <property type="entry name" value="THIOREDOXIN"/>
</dbReference>
<feature type="site" description="Contributes to redox potential value" evidence="8">
    <location>
        <position position="35"/>
    </location>
</feature>
<feature type="domain" description="Thioredoxin" evidence="10">
    <location>
        <begin position="1"/>
        <end position="112"/>
    </location>
</feature>
<comment type="caution">
    <text evidence="11">The sequence shown here is derived from an EMBL/GenBank/DDBJ whole genome shotgun (WGS) entry which is preliminary data.</text>
</comment>
<feature type="active site" description="Nucleophile" evidence="8">
    <location>
        <position position="33"/>
    </location>
</feature>
<dbReference type="FunFam" id="3.40.30.10:FF:000001">
    <property type="entry name" value="Thioredoxin"/>
    <property type="match status" value="1"/>
</dbReference>
<dbReference type="AlphaFoldDB" id="A0A8J6NFM4"/>
<keyword evidence="3" id="KW-0249">Electron transport</keyword>
<evidence type="ECO:0000256" key="9">
    <source>
        <dbReference type="PIRSR" id="PIRSR000077-4"/>
    </source>
</evidence>
<organism evidence="11 12">
    <name type="scientific">Candidatus Desulfolinea nitratireducens</name>
    <dbReference type="NCBI Taxonomy" id="2841698"/>
    <lineage>
        <taxon>Bacteria</taxon>
        <taxon>Bacillati</taxon>
        <taxon>Chloroflexota</taxon>
        <taxon>Anaerolineae</taxon>
        <taxon>Anaerolineales</taxon>
        <taxon>Anaerolineales incertae sedis</taxon>
        <taxon>Candidatus Desulfolinea</taxon>
    </lineage>
</organism>
<dbReference type="EMBL" id="JACNJN010000071">
    <property type="protein sequence ID" value="MBC8334553.1"/>
    <property type="molecule type" value="Genomic_DNA"/>
</dbReference>
<keyword evidence="5 9" id="KW-0676">Redox-active center</keyword>
<proteinExistence type="inferred from homology"/>
<dbReference type="GO" id="GO:0005737">
    <property type="term" value="C:cytoplasm"/>
    <property type="evidence" value="ECO:0007669"/>
    <property type="project" value="TreeGrafter"/>
</dbReference>
<evidence type="ECO:0000313" key="12">
    <source>
        <dbReference type="Proteomes" id="UP000614469"/>
    </source>
</evidence>
<evidence type="ECO:0000256" key="4">
    <source>
        <dbReference type="ARBA" id="ARBA00023157"/>
    </source>
</evidence>
<name>A0A8J6NFM4_9CHLR</name>
<evidence type="ECO:0000259" key="10">
    <source>
        <dbReference type="PROSITE" id="PS51352"/>
    </source>
</evidence>
<evidence type="ECO:0000256" key="8">
    <source>
        <dbReference type="PIRSR" id="PIRSR000077-1"/>
    </source>
</evidence>
<dbReference type="InterPro" id="IPR017937">
    <property type="entry name" value="Thioredoxin_CS"/>
</dbReference>
<evidence type="ECO:0000256" key="2">
    <source>
        <dbReference type="ARBA" id="ARBA00022448"/>
    </source>
</evidence>
<evidence type="ECO:0000256" key="6">
    <source>
        <dbReference type="NCBIfam" id="TIGR01068"/>
    </source>
</evidence>
<evidence type="ECO:0000256" key="1">
    <source>
        <dbReference type="ARBA" id="ARBA00008987"/>
    </source>
</evidence>
<dbReference type="PROSITE" id="PS51352">
    <property type="entry name" value="THIOREDOXIN_2"/>
    <property type="match status" value="1"/>
</dbReference>
<dbReference type="InterPro" id="IPR036249">
    <property type="entry name" value="Thioredoxin-like_sf"/>
</dbReference>
<accession>A0A8J6NFM4</accession>
<dbReference type="PANTHER" id="PTHR45663">
    <property type="entry name" value="GEO12009P1"/>
    <property type="match status" value="1"/>
</dbReference>
<sequence length="112" mass="12460">MVNEPIHVTDAAFEKTVLQSSLPVVVDFWAPWCAPCRMVAPILDKLAKELEGKVLIAKVNTDEDSQWSQKYGVQGIPTMLFIANGKIIHRQVGALPEGMLRDTIIQFLEVAK</sequence>
<feature type="site" description="Contributes to redox potential value" evidence="8">
    <location>
        <position position="34"/>
    </location>
</feature>
<dbReference type="Pfam" id="PF00085">
    <property type="entry name" value="Thioredoxin"/>
    <property type="match status" value="1"/>
</dbReference>
<dbReference type="PIRSF" id="PIRSF000077">
    <property type="entry name" value="Thioredoxin"/>
    <property type="match status" value="1"/>
</dbReference>
<feature type="active site" description="Nucleophile" evidence="8">
    <location>
        <position position="36"/>
    </location>
</feature>
<feature type="disulfide bond" description="Redox-active" evidence="9">
    <location>
        <begin position="33"/>
        <end position="36"/>
    </location>
</feature>
<feature type="site" description="Deprotonates C-terminal active site Cys" evidence="8">
    <location>
        <position position="27"/>
    </location>
</feature>
<evidence type="ECO:0000256" key="5">
    <source>
        <dbReference type="ARBA" id="ARBA00023284"/>
    </source>
</evidence>
<comment type="similarity">
    <text evidence="1 7">Belongs to the thioredoxin family.</text>
</comment>
<gene>
    <name evidence="11" type="primary">trxA</name>
    <name evidence="11" type="ORF">H8E29_04755</name>
</gene>
<keyword evidence="4 9" id="KW-1015">Disulfide bond</keyword>
<dbReference type="InterPro" id="IPR013766">
    <property type="entry name" value="Thioredoxin_domain"/>
</dbReference>
<dbReference type="SUPFAM" id="SSF52833">
    <property type="entry name" value="Thioredoxin-like"/>
    <property type="match status" value="1"/>
</dbReference>
<keyword evidence="2" id="KW-0813">Transport</keyword>
<dbReference type="GO" id="GO:0015035">
    <property type="term" value="F:protein-disulfide reductase activity"/>
    <property type="evidence" value="ECO:0007669"/>
    <property type="project" value="UniProtKB-UniRule"/>
</dbReference>
<dbReference type="PANTHER" id="PTHR45663:SF11">
    <property type="entry name" value="GEO12009P1"/>
    <property type="match status" value="1"/>
</dbReference>
<dbReference type="Proteomes" id="UP000614469">
    <property type="component" value="Unassembled WGS sequence"/>
</dbReference>
<evidence type="ECO:0000256" key="3">
    <source>
        <dbReference type="ARBA" id="ARBA00022982"/>
    </source>
</evidence>
<evidence type="ECO:0000256" key="7">
    <source>
        <dbReference type="PIRNR" id="PIRNR000077"/>
    </source>
</evidence>
<evidence type="ECO:0000313" key="11">
    <source>
        <dbReference type="EMBL" id="MBC8334553.1"/>
    </source>
</evidence>
<dbReference type="NCBIfam" id="TIGR01068">
    <property type="entry name" value="thioredoxin"/>
    <property type="match status" value="1"/>
</dbReference>
<dbReference type="CDD" id="cd02947">
    <property type="entry name" value="TRX_family"/>
    <property type="match status" value="1"/>
</dbReference>
<dbReference type="InterPro" id="IPR005746">
    <property type="entry name" value="Thioredoxin"/>
</dbReference>
<reference evidence="11 12" key="1">
    <citation type="submission" date="2020-08" db="EMBL/GenBank/DDBJ databases">
        <title>Bridging the membrane lipid divide: bacteria of the FCB group superphylum have the potential to synthesize archaeal ether lipids.</title>
        <authorList>
            <person name="Villanueva L."/>
            <person name="Von Meijenfeldt F.A.B."/>
            <person name="Westbye A.B."/>
            <person name="Yadav S."/>
            <person name="Hopmans E.C."/>
            <person name="Dutilh B.E."/>
            <person name="Sinninghe Damste J.S."/>
        </authorList>
    </citation>
    <scope>NUCLEOTIDE SEQUENCE [LARGE SCALE GENOMIC DNA]</scope>
    <source>
        <strain evidence="11">NIOZ-UU36</strain>
    </source>
</reference>
<protein>
    <recommendedName>
        <fullName evidence="6 7">Thioredoxin</fullName>
    </recommendedName>
</protein>
<dbReference type="Gene3D" id="3.40.30.10">
    <property type="entry name" value="Glutaredoxin"/>
    <property type="match status" value="1"/>
</dbReference>